<name>A0A0F9E861_9ZZZZ</name>
<proteinExistence type="predicted"/>
<accession>A0A0F9E861</accession>
<organism evidence="1">
    <name type="scientific">marine sediment metagenome</name>
    <dbReference type="NCBI Taxonomy" id="412755"/>
    <lineage>
        <taxon>unclassified sequences</taxon>
        <taxon>metagenomes</taxon>
        <taxon>ecological metagenomes</taxon>
    </lineage>
</organism>
<gene>
    <name evidence="1" type="ORF">LCGC14_2185360</name>
</gene>
<dbReference type="AlphaFoldDB" id="A0A0F9E861"/>
<protein>
    <submittedName>
        <fullName evidence="1">Uncharacterized protein</fullName>
    </submittedName>
</protein>
<dbReference type="EMBL" id="LAZR01028495">
    <property type="protein sequence ID" value="KKL62421.1"/>
    <property type="molecule type" value="Genomic_DNA"/>
</dbReference>
<evidence type="ECO:0000313" key="1">
    <source>
        <dbReference type="EMBL" id="KKL62421.1"/>
    </source>
</evidence>
<reference evidence="1" key="1">
    <citation type="journal article" date="2015" name="Nature">
        <title>Complex archaea that bridge the gap between prokaryotes and eukaryotes.</title>
        <authorList>
            <person name="Spang A."/>
            <person name="Saw J.H."/>
            <person name="Jorgensen S.L."/>
            <person name="Zaremba-Niedzwiedzka K."/>
            <person name="Martijn J."/>
            <person name="Lind A.E."/>
            <person name="van Eijk R."/>
            <person name="Schleper C."/>
            <person name="Guy L."/>
            <person name="Ettema T.J."/>
        </authorList>
    </citation>
    <scope>NUCLEOTIDE SEQUENCE</scope>
</reference>
<comment type="caution">
    <text evidence="1">The sequence shown here is derived from an EMBL/GenBank/DDBJ whole genome shotgun (WGS) entry which is preliminary data.</text>
</comment>
<sequence length="86" mass="9986">MYECRKCANRFIEPETVNHRFDSNHYNEYHICPLCKSKDFVGVLCAYCDFYLSRPMPCINGHKTITPFNVSCGSWSIRSKSKPTVV</sequence>